<dbReference type="InterPro" id="IPR005829">
    <property type="entry name" value="Sugar_transporter_CS"/>
</dbReference>
<comment type="caution">
    <text evidence="9">The sequence shown here is derived from an EMBL/GenBank/DDBJ whole genome shotgun (WGS) entry which is preliminary data.</text>
</comment>
<keyword evidence="3" id="KW-0813">Transport</keyword>
<dbReference type="Proteomes" id="UP001363622">
    <property type="component" value="Unassembled WGS sequence"/>
</dbReference>
<keyword evidence="10" id="KW-1185">Reference proteome</keyword>
<organism evidence="9 10">
    <name type="scientific">Phyllosticta citriasiana</name>
    <dbReference type="NCBI Taxonomy" id="595635"/>
    <lineage>
        <taxon>Eukaryota</taxon>
        <taxon>Fungi</taxon>
        <taxon>Dikarya</taxon>
        <taxon>Ascomycota</taxon>
        <taxon>Pezizomycotina</taxon>
        <taxon>Dothideomycetes</taxon>
        <taxon>Dothideomycetes incertae sedis</taxon>
        <taxon>Botryosphaeriales</taxon>
        <taxon>Phyllostictaceae</taxon>
        <taxon>Phyllosticta</taxon>
    </lineage>
</organism>
<evidence type="ECO:0000259" key="8">
    <source>
        <dbReference type="PROSITE" id="PS50850"/>
    </source>
</evidence>
<evidence type="ECO:0000256" key="6">
    <source>
        <dbReference type="ARBA" id="ARBA00023136"/>
    </source>
</evidence>
<evidence type="ECO:0000256" key="3">
    <source>
        <dbReference type="ARBA" id="ARBA00022448"/>
    </source>
</evidence>
<dbReference type="PANTHER" id="PTHR23503">
    <property type="entry name" value="SOLUTE CARRIER FAMILY 2"/>
    <property type="match status" value="1"/>
</dbReference>
<evidence type="ECO:0000313" key="10">
    <source>
        <dbReference type="Proteomes" id="UP001363622"/>
    </source>
</evidence>
<keyword evidence="5 7" id="KW-1133">Transmembrane helix</keyword>
<dbReference type="EMBL" id="JBBPHU010000016">
    <property type="protein sequence ID" value="KAK7509833.1"/>
    <property type="molecule type" value="Genomic_DNA"/>
</dbReference>
<reference evidence="9 10" key="1">
    <citation type="submission" date="2024-04" db="EMBL/GenBank/DDBJ databases">
        <title>Phyllosticta paracitricarpa is synonymous to the EU quarantine fungus P. citricarpa based on phylogenomic analyses.</title>
        <authorList>
            <consortium name="Lawrence Berkeley National Laboratory"/>
            <person name="Van Ingen-Buijs V.A."/>
            <person name="Van Westerhoven A.C."/>
            <person name="Haridas S."/>
            <person name="Skiadas P."/>
            <person name="Martin F."/>
            <person name="Groenewald J.Z."/>
            <person name="Crous P.W."/>
            <person name="Seidl M.F."/>
        </authorList>
    </citation>
    <scope>NUCLEOTIDE SEQUENCE [LARGE SCALE GENOMIC DNA]</scope>
    <source>
        <strain evidence="9 10">CBS 123371</strain>
    </source>
</reference>
<feature type="transmembrane region" description="Helical" evidence="7">
    <location>
        <begin position="184"/>
        <end position="206"/>
    </location>
</feature>
<evidence type="ECO:0000256" key="2">
    <source>
        <dbReference type="ARBA" id="ARBA00010992"/>
    </source>
</evidence>
<keyword evidence="4 7" id="KW-0812">Transmembrane</keyword>
<dbReference type="PRINTS" id="PR00171">
    <property type="entry name" value="SUGRTRNSPORT"/>
</dbReference>
<dbReference type="PROSITE" id="PS50850">
    <property type="entry name" value="MFS"/>
    <property type="match status" value="1"/>
</dbReference>
<proteinExistence type="inferred from homology"/>
<sequence>MDFRGWAKNLTAYFIFLLFTATLGPLLFGFHLAELNTPEDVIRCKKKSLFANSAAKLPQCMSMDPAQWGLVGSIFTLGGLLGALSAGPVAGRYGRLKCMQFTTVFFVLGPVLEALSPSIAVLVVGRFVSGLGAGAAVVVVPIYISEVAPPAERGFFGSFTQIMCNVGILITQLLGYFLSHGRMWRLILAAAGVIGLIQAVGLIAGVESPKWLADQGRPSKAKKNLRKIRGQDANISEEIQEWGVGDVDQMSGVFTPLEVTNTANTPLLDEEETLLNNPEDSTISPPPDKANKAPLGTLAVLTHPETARATFSVMMVMLAQQFTGINSIIMYGVSLLATLLAANSALLNLLVSVVNIIATTSSAPLIERLGRKTCILGSISSMGVTSLLLGISILRHIPILSAVAVVGFVASFGLGLGPVPFILASELVGPEAVGAVQSWALAANWVATFVVAQFFPMLNARLGGYVFFIFAALAIVFGAFIAFFVPETKGKRNADEVWGRQRPAPRRED</sequence>
<dbReference type="Gene3D" id="1.20.1250.20">
    <property type="entry name" value="MFS general substrate transporter like domains"/>
    <property type="match status" value="1"/>
</dbReference>
<feature type="transmembrane region" description="Helical" evidence="7">
    <location>
        <begin position="462"/>
        <end position="485"/>
    </location>
</feature>
<feature type="transmembrane region" description="Helical" evidence="7">
    <location>
        <begin position="399"/>
        <end position="424"/>
    </location>
</feature>
<evidence type="ECO:0000256" key="5">
    <source>
        <dbReference type="ARBA" id="ARBA00022989"/>
    </source>
</evidence>
<feature type="transmembrane region" description="Helical" evidence="7">
    <location>
        <begin position="156"/>
        <end position="178"/>
    </location>
</feature>
<feature type="transmembrane region" description="Helical" evidence="7">
    <location>
        <begin position="322"/>
        <end position="340"/>
    </location>
</feature>
<comment type="subcellular location">
    <subcellularLocation>
        <location evidence="1">Membrane</location>
        <topology evidence="1">Multi-pass membrane protein</topology>
    </subcellularLocation>
</comment>
<dbReference type="PANTHER" id="PTHR23503:SF8">
    <property type="entry name" value="FACILITATED GLUCOSE TRANSPORTER PROTEIN 1"/>
    <property type="match status" value="1"/>
</dbReference>
<feature type="transmembrane region" description="Helical" evidence="7">
    <location>
        <begin position="373"/>
        <end position="393"/>
    </location>
</feature>
<protein>
    <submittedName>
        <fullName evidence="9">Vacuolar protein sorting-associated protein 73</fullName>
    </submittedName>
</protein>
<comment type="similarity">
    <text evidence="2">Belongs to the major facilitator superfamily. Sugar transporter (TC 2.A.1.1) family.</text>
</comment>
<feature type="transmembrane region" description="Helical" evidence="7">
    <location>
        <begin position="127"/>
        <end position="144"/>
    </location>
</feature>
<gene>
    <name evidence="9" type="ORF">IWZ03DRAFT_89891</name>
</gene>
<dbReference type="PROSITE" id="PS00216">
    <property type="entry name" value="SUGAR_TRANSPORT_1"/>
    <property type="match status" value="1"/>
</dbReference>
<keyword evidence="6 7" id="KW-0472">Membrane</keyword>
<dbReference type="InterPro" id="IPR036259">
    <property type="entry name" value="MFS_trans_sf"/>
</dbReference>
<name>A0ABR1K8H9_9PEZI</name>
<dbReference type="Pfam" id="PF00083">
    <property type="entry name" value="Sugar_tr"/>
    <property type="match status" value="2"/>
</dbReference>
<dbReference type="InterPro" id="IPR045263">
    <property type="entry name" value="GLUT"/>
</dbReference>
<dbReference type="InterPro" id="IPR003663">
    <property type="entry name" value="Sugar/inositol_transpt"/>
</dbReference>
<accession>A0ABR1K8H9</accession>
<dbReference type="InterPro" id="IPR005828">
    <property type="entry name" value="MFS_sugar_transport-like"/>
</dbReference>
<evidence type="ECO:0000256" key="1">
    <source>
        <dbReference type="ARBA" id="ARBA00004141"/>
    </source>
</evidence>
<evidence type="ECO:0000313" key="9">
    <source>
        <dbReference type="EMBL" id="KAK7509833.1"/>
    </source>
</evidence>
<feature type="transmembrane region" description="Helical" evidence="7">
    <location>
        <begin position="66"/>
        <end position="89"/>
    </location>
</feature>
<evidence type="ECO:0000256" key="7">
    <source>
        <dbReference type="SAM" id="Phobius"/>
    </source>
</evidence>
<evidence type="ECO:0000256" key="4">
    <source>
        <dbReference type="ARBA" id="ARBA00022692"/>
    </source>
</evidence>
<dbReference type="SUPFAM" id="SSF103473">
    <property type="entry name" value="MFS general substrate transporter"/>
    <property type="match status" value="1"/>
</dbReference>
<feature type="transmembrane region" description="Helical" evidence="7">
    <location>
        <begin position="101"/>
        <end position="121"/>
    </location>
</feature>
<dbReference type="PROSITE" id="PS00217">
    <property type="entry name" value="SUGAR_TRANSPORT_2"/>
    <property type="match status" value="1"/>
</dbReference>
<dbReference type="InterPro" id="IPR020846">
    <property type="entry name" value="MFS_dom"/>
</dbReference>
<feature type="transmembrane region" description="Helical" evidence="7">
    <location>
        <begin position="12"/>
        <end position="33"/>
    </location>
</feature>
<feature type="domain" description="Major facilitator superfamily (MFS) profile" evidence="8">
    <location>
        <begin position="17"/>
        <end position="489"/>
    </location>
</feature>
<feature type="transmembrane region" description="Helical" evidence="7">
    <location>
        <begin position="436"/>
        <end position="456"/>
    </location>
</feature>
<feature type="transmembrane region" description="Helical" evidence="7">
    <location>
        <begin position="346"/>
        <end position="366"/>
    </location>
</feature>